<dbReference type="SMART" id="SM00827">
    <property type="entry name" value="PKS_AT"/>
    <property type="match status" value="1"/>
</dbReference>
<dbReference type="Proteomes" id="UP000548476">
    <property type="component" value="Unassembled WGS sequence"/>
</dbReference>
<dbReference type="Pfam" id="PF00698">
    <property type="entry name" value="Acyl_transf_1"/>
    <property type="match status" value="1"/>
</dbReference>
<dbReference type="RefSeq" id="WP_184792631.1">
    <property type="nucleotide sequence ID" value="NZ_BONT01000089.1"/>
</dbReference>
<dbReference type="InterPro" id="IPR004410">
    <property type="entry name" value="Malonyl_CoA-ACP_transAc_FabD"/>
</dbReference>
<gene>
    <name evidence="6" type="ORF">HNR73_007440</name>
</gene>
<dbReference type="Gene3D" id="3.40.366.10">
    <property type="entry name" value="Malonyl-Coenzyme A Acyl Carrier Protein, domain 2"/>
    <property type="match status" value="1"/>
</dbReference>
<dbReference type="InterPro" id="IPR050858">
    <property type="entry name" value="Mal-CoA-ACP_Trans/PKS_FabD"/>
</dbReference>
<evidence type="ECO:0000259" key="5">
    <source>
        <dbReference type="SMART" id="SM00827"/>
    </source>
</evidence>
<dbReference type="InterPro" id="IPR014043">
    <property type="entry name" value="Acyl_transferase_dom"/>
</dbReference>
<dbReference type="SUPFAM" id="SSF52151">
    <property type="entry name" value="FabD/lysophospholipase-like"/>
    <property type="match status" value="1"/>
</dbReference>
<proteinExistence type="predicted"/>
<comment type="caution">
    <text evidence="6">The sequence shown here is derived from an EMBL/GenBank/DDBJ whole genome shotgun (WGS) entry which is preliminary data.</text>
</comment>
<evidence type="ECO:0000256" key="1">
    <source>
        <dbReference type="ARBA" id="ARBA00013258"/>
    </source>
</evidence>
<keyword evidence="7" id="KW-1185">Reference proteome</keyword>
<keyword evidence="3 6" id="KW-0012">Acyltransferase</keyword>
<comment type="catalytic activity">
    <reaction evidence="4">
        <text>holo-[ACP] + malonyl-CoA = malonyl-[ACP] + CoA</text>
        <dbReference type="Rhea" id="RHEA:41792"/>
        <dbReference type="Rhea" id="RHEA-COMP:9623"/>
        <dbReference type="Rhea" id="RHEA-COMP:9685"/>
        <dbReference type="ChEBI" id="CHEBI:57287"/>
        <dbReference type="ChEBI" id="CHEBI:57384"/>
        <dbReference type="ChEBI" id="CHEBI:64479"/>
        <dbReference type="ChEBI" id="CHEBI:78449"/>
        <dbReference type="EC" id="2.3.1.39"/>
    </reaction>
</comment>
<dbReference type="EC" id="2.3.1.39" evidence="1"/>
<dbReference type="GO" id="GO:0004314">
    <property type="term" value="F:[acyl-carrier-protein] S-malonyltransferase activity"/>
    <property type="evidence" value="ECO:0007669"/>
    <property type="project" value="UniProtKB-EC"/>
</dbReference>
<dbReference type="AlphaFoldDB" id="A0A841FXU5"/>
<organism evidence="6 7">
    <name type="scientific">Phytomonospora endophytica</name>
    <dbReference type="NCBI Taxonomy" id="714109"/>
    <lineage>
        <taxon>Bacteria</taxon>
        <taxon>Bacillati</taxon>
        <taxon>Actinomycetota</taxon>
        <taxon>Actinomycetes</taxon>
        <taxon>Micromonosporales</taxon>
        <taxon>Micromonosporaceae</taxon>
        <taxon>Phytomonospora</taxon>
    </lineage>
</organism>
<dbReference type="EMBL" id="JACHGT010000023">
    <property type="protein sequence ID" value="MBB6039543.1"/>
    <property type="molecule type" value="Genomic_DNA"/>
</dbReference>
<name>A0A841FXU5_9ACTN</name>
<dbReference type="GO" id="GO:0005829">
    <property type="term" value="C:cytosol"/>
    <property type="evidence" value="ECO:0007669"/>
    <property type="project" value="TreeGrafter"/>
</dbReference>
<dbReference type="GO" id="GO:0006633">
    <property type="term" value="P:fatty acid biosynthetic process"/>
    <property type="evidence" value="ECO:0007669"/>
    <property type="project" value="TreeGrafter"/>
</dbReference>
<dbReference type="PANTHER" id="PTHR42681:SF1">
    <property type="entry name" value="MALONYL-COA-ACYL CARRIER PROTEIN TRANSACYLASE, MITOCHONDRIAL"/>
    <property type="match status" value="1"/>
</dbReference>
<evidence type="ECO:0000256" key="2">
    <source>
        <dbReference type="ARBA" id="ARBA00022679"/>
    </source>
</evidence>
<reference evidence="6 7" key="1">
    <citation type="submission" date="2020-08" db="EMBL/GenBank/DDBJ databases">
        <title>Genomic Encyclopedia of Type Strains, Phase IV (KMG-IV): sequencing the most valuable type-strain genomes for metagenomic binning, comparative biology and taxonomic classification.</title>
        <authorList>
            <person name="Goeker M."/>
        </authorList>
    </citation>
    <scope>NUCLEOTIDE SEQUENCE [LARGE SCALE GENOMIC DNA]</scope>
    <source>
        <strain evidence="6 7">YIM 65646</strain>
    </source>
</reference>
<keyword evidence="2 6" id="KW-0808">Transferase</keyword>
<evidence type="ECO:0000256" key="3">
    <source>
        <dbReference type="ARBA" id="ARBA00023315"/>
    </source>
</evidence>
<accession>A0A841FXU5</accession>
<evidence type="ECO:0000313" key="6">
    <source>
        <dbReference type="EMBL" id="MBB6039543.1"/>
    </source>
</evidence>
<protein>
    <recommendedName>
        <fullName evidence="1">[acyl-carrier-protein] S-malonyltransferase</fullName>
        <ecNumber evidence="1">2.3.1.39</ecNumber>
    </recommendedName>
</protein>
<sequence>MSLIKKALLCSGQGAQYVGMGRDLCASEKVADDTFQEASDALGLDMRQLCFASTNAELARTENTQPAILTHSMAQFRVLMEREDLDVDLVAGHSLGEITALTIAGAIAFPDAVRLARRRGQYMQQAVPEGRGLMLAIRTRDHAEIAALCATVAEETHEVVSVSNLNSNTQIVVAGHRAAVLRVHEIAEERGLRAVILNVSVPFHCALMEPVAAALREDLAGIAIAEPRIPVLSNVTGRPYGSAAEVPDLLARQVVEPVRWVDDLTYLRMNGFNYAVELGPGDTLAKFSRHTYSEIRTFPYDREQGRTDLHRMIERTTFPFVSRALGVAAATRNTNFDAEAYDTGVVKPYHRLRRMNTALGREERAATTEEMREAMDLLLTILRTKGVRPEERRVRVEELLRDTRTADVFAALDPSGP</sequence>
<dbReference type="InterPro" id="IPR016036">
    <property type="entry name" value="Malonyl_transacylase_ACP-bd"/>
</dbReference>
<dbReference type="InterPro" id="IPR016035">
    <property type="entry name" value="Acyl_Trfase/lysoPLipase"/>
</dbReference>
<feature type="domain" description="Malonyl-CoA:ACP transacylase (MAT)" evidence="5">
    <location>
        <begin position="9"/>
        <end position="334"/>
    </location>
</feature>
<dbReference type="InterPro" id="IPR001227">
    <property type="entry name" value="Ac_transferase_dom_sf"/>
</dbReference>
<dbReference type="NCBIfam" id="TIGR00128">
    <property type="entry name" value="fabD"/>
    <property type="match status" value="1"/>
</dbReference>
<evidence type="ECO:0000313" key="7">
    <source>
        <dbReference type="Proteomes" id="UP000548476"/>
    </source>
</evidence>
<dbReference type="Gene3D" id="3.30.70.250">
    <property type="entry name" value="Malonyl-CoA ACP transacylase, ACP-binding"/>
    <property type="match status" value="1"/>
</dbReference>
<dbReference type="SUPFAM" id="SSF55048">
    <property type="entry name" value="Probable ACP-binding domain of malonyl-CoA ACP transacylase"/>
    <property type="match status" value="1"/>
</dbReference>
<evidence type="ECO:0000256" key="4">
    <source>
        <dbReference type="ARBA" id="ARBA00048462"/>
    </source>
</evidence>
<dbReference type="PANTHER" id="PTHR42681">
    <property type="entry name" value="MALONYL-COA-ACYL CARRIER PROTEIN TRANSACYLASE, MITOCHONDRIAL"/>
    <property type="match status" value="1"/>
</dbReference>